<dbReference type="EMBL" id="GBRH01279951">
    <property type="protein sequence ID" value="JAD17944.1"/>
    <property type="molecule type" value="Transcribed_RNA"/>
</dbReference>
<feature type="region of interest" description="Disordered" evidence="1">
    <location>
        <begin position="1"/>
        <end position="21"/>
    </location>
</feature>
<reference evidence="2" key="2">
    <citation type="journal article" date="2015" name="Data Brief">
        <title>Shoot transcriptome of the giant reed, Arundo donax.</title>
        <authorList>
            <person name="Barrero R.A."/>
            <person name="Guerrero F.D."/>
            <person name="Moolhuijzen P."/>
            <person name="Goolsby J.A."/>
            <person name="Tidwell J."/>
            <person name="Bellgard S.E."/>
            <person name="Bellgard M.I."/>
        </authorList>
    </citation>
    <scope>NUCLEOTIDE SEQUENCE</scope>
    <source>
        <tissue evidence="2">Shoot tissue taken approximately 20 cm above the soil surface</tissue>
    </source>
</reference>
<reference evidence="2" key="1">
    <citation type="submission" date="2014-09" db="EMBL/GenBank/DDBJ databases">
        <authorList>
            <person name="Magalhaes I.L.F."/>
            <person name="Oliveira U."/>
            <person name="Santos F.R."/>
            <person name="Vidigal T.H.D.A."/>
            <person name="Brescovit A.D."/>
            <person name="Santos A.J."/>
        </authorList>
    </citation>
    <scope>NUCLEOTIDE SEQUENCE</scope>
    <source>
        <tissue evidence="2">Shoot tissue taken approximately 20 cm above the soil surface</tissue>
    </source>
</reference>
<feature type="compositionally biased region" description="Basic and acidic residues" evidence="1">
    <location>
        <begin position="1"/>
        <end position="11"/>
    </location>
</feature>
<evidence type="ECO:0000313" key="2">
    <source>
        <dbReference type="EMBL" id="JAD17944.1"/>
    </source>
</evidence>
<protein>
    <submittedName>
        <fullName evidence="2">Uncharacterized protein</fullName>
    </submittedName>
</protein>
<dbReference type="AlphaFoldDB" id="A0A0A8XVA4"/>
<sequence length="21" mass="2426">MKMDSKARDSGTKSYMMGTWN</sequence>
<proteinExistence type="predicted"/>
<organism evidence="2">
    <name type="scientific">Arundo donax</name>
    <name type="common">Giant reed</name>
    <name type="synonym">Donax arundinaceus</name>
    <dbReference type="NCBI Taxonomy" id="35708"/>
    <lineage>
        <taxon>Eukaryota</taxon>
        <taxon>Viridiplantae</taxon>
        <taxon>Streptophyta</taxon>
        <taxon>Embryophyta</taxon>
        <taxon>Tracheophyta</taxon>
        <taxon>Spermatophyta</taxon>
        <taxon>Magnoliopsida</taxon>
        <taxon>Liliopsida</taxon>
        <taxon>Poales</taxon>
        <taxon>Poaceae</taxon>
        <taxon>PACMAD clade</taxon>
        <taxon>Arundinoideae</taxon>
        <taxon>Arundineae</taxon>
        <taxon>Arundo</taxon>
    </lineage>
</organism>
<accession>A0A0A8XVA4</accession>
<evidence type="ECO:0000256" key="1">
    <source>
        <dbReference type="SAM" id="MobiDB-lite"/>
    </source>
</evidence>
<name>A0A0A8XVA4_ARUDO</name>